<feature type="coiled-coil region" evidence="1">
    <location>
        <begin position="323"/>
        <end position="371"/>
    </location>
</feature>
<dbReference type="Gene3D" id="3.10.350.10">
    <property type="entry name" value="LysM domain"/>
    <property type="match status" value="1"/>
</dbReference>
<accession>A0ABV7WSN6</accession>
<dbReference type="InterPro" id="IPR018392">
    <property type="entry name" value="LysM"/>
</dbReference>
<evidence type="ECO:0000259" key="3">
    <source>
        <dbReference type="PROSITE" id="PS51782"/>
    </source>
</evidence>
<dbReference type="CDD" id="cd00118">
    <property type="entry name" value="LysM"/>
    <property type="match status" value="1"/>
</dbReference>
<gene>
    <name evidence="4" type="ORF">ACFOND_11715</name>
</gene>
<dbReference type="Gene3D" id="1.20.58.2200">
    <property type="match status" value="1"/>
</dbReference>
<dbReference type="InterPro" id="IPR057840">
    <property type="entry name" value="FimV_N"/>
</dbReference>
<feature type="compositionally biased region" description="Acidic residues" evidence="2">
    <location>
        <begin position="774"/>
        <end position="831"/>
    </location>
</feature>
<name>A0ABV7WSN6_9GAMM</name>
<feature type="compositionally biased region" description="Acidic residues" evidence="2">
    <location>
        <begin position="703"/>
        <end position="737"/>
    </location>
</feature>
<feature type="region of interest" description="Disordered" evidence="2">
    <location>
        <begin position="376"/>
        <end position="424"/>
    </location>
</feature>
<feature type="compositionally biased region" description="Acidic residues" evidence="2">
    <location>
        <begin position="840"/>
        <end position="859"/>
    </location>
</feature>
<reference evidence="5" key="1">
    <citation type="journal article" date="2019" name="Int. J. Syst. Evol. Microbiol.">
        <title>The Global Catalogue of Microorganisms (GCM) 10K type strain sequencing project: providing services to taxonomists for standard genome sequencing and annotation.</title>
        <authorList>
            <consortium name="The Broad Institute Genomics Platform"/>
            <consortium name="The Broad Institute Genome Sequencing Center for Infectious Disease"/>
            <person name="Wu L."/>
            <person name="Ma J."/>
        </authorList>
    </citation>
    <scope>NUCLEOTIDE SEQUENCE [LARGE SCALE GENOMIC DNA]</scope>
    <source>
        <strain evidence="5">CECT 8288</strain>
    </source>
</reference>
<feature type="region of interest" description="Disordered" evidence="2">
    <location>
        <begin position="774"/>
        <end position="864"/>
    </location>
</feature>
<evidence type="ECO:0000313" key="5">
    <source>
        <dbReference type="Proteomes" id="UP001595710"/>
    </source>
</evidence>
<comment type="caution">
    <text evidence="4">The sequence shown here is derived from an EMBL/GenBank/DDBJ whole genome shotgun (WGS) entry which is preliminary data.</text>
</comment>
<dbReference type="InterPro" id="IPR020011">
    <property type="entry name" value="FimV_C"/>
</dbReference>
<evidence type="ECO:0000256" key="2">
    <source>
        <dbReference type="SAM" id="MobiDB-lite"/>
    </source>
</evidence>
<evidence type="ECO:0000256" key="1">
    <source>
        <dbReference type="SAM" id="Coils"/>
    </source>
</evidence>
<feature type="compositionally biased region" description="Acidic residues" evidence="2">
    <location>
        <begin position="624"/>
        <end position="636"/>
    </location>
</feature>
<dbReference type="SMART" id="SM00257">
    <property type="entry name" value="LysM"/>
    <property type="match status" value="1"/>
</dbReference>
<dbReference type="InterPro" id="IPR011990">
    <property type="entry name" value="TPR-like_helical_dom_sf"/>
</dbReference>
<dbReference type="Pfam" id="PF25800">
    <property type="entry name" value="FimV_N"/>
    <property type="match status" value="1"/>
</dbReference>
<feature type="domain" description="LysM" evidence="3">
    <location>
        <begin position="183"/>
        <end position="239"/>
    </location>
</feature>
<protein>
    <submittedName>
        <fullName evidence="4">FimV/HubP family polar landmark protein</fullName>
    </submittedName>
</protein>
<dbReference type="Proteomes" id="UP001595710">
    <property type="component" value="Unassembled WGS sequence"/>
</dbReference>
<feature type="compositionally biased region" description="Low complexity" evidence="2">
    <location>
        <begin position="399"/>
        <end position="419"/>
    </location>
</feature>
<feature type="compositionally biased region" description="Polar residues" evidence="2">
    <location>
        <begin position="263"/>
        <end position="288"/>
    </location>
</feature>
<feature type="compositionally biased region" description="Polar residues" evidence="2">
    <location>
        <begin position="376"/>
        <end position="385"/>
    </location>
</feature>
<dbReference type="NCBIfam" id="TIGR03505">
    <property type="entry name" value="FimV_core"/>
    <property type="match status" value="1"/>
</dbReference>
<proteinExistence type="predicted"/>
<dbReference type="NCBIfam" id="TIGR03504">
    <property type="entry name" value="FimV_Cterm"/>
    <property type="match status" value="1"/>
</dbReference>
<organism evidence="4 5">
    <name type="scientific">Reinekea marina</name>
    <dbReference type="NCBI Taxonomy" id="1310421"/>
    <lineage>
        <taxon>Bacteria</taxon>
        <taxon>Pseudomonadati</taxon>
        <taxon>Pseudomonadota</taxon>
        <taxon>Gammaproteobacteria</taxon>
        <taxon>Oceanospirillales</taxon>
        <taxon>Saccharospirillaceae</taxon>
        <taxon>Reinekea</taxon>
    </lineage>
</organism>
<dbReference type="Gene3D" id="1.25.40.10">
    <property type="entry name" value="Tetratricopeptide repeat domain"/>
    <property type="match status" value="1"/>
</dbReference>
<evidence type="ECO:0000313" key="4">
    <source>
        <dbReference type="EMBL" id="MFC3702308.1"/>
    </source>
</evidence>
<dbReference type="InterPro" id="IPR036779">
    <property type="entry name" value="LysM_dom_sf"/>
</dbReference>
<feature type="region of interest" description="Disordered" evidence="2">
    <location>
        <begin position="263"/>
        <end position="322"/>
    </location>
</feature>
<dbReference type="PROSITE" id="PS51782">
    <property type="entry name" value="LYSM"/>
    <property type="match status" value="1"/>
</dbReference>
<sequence length="935" mass="101879">MVKKQALAVLILLMAFAGSSFGLGLGDIKVNSNLNDPLDAEIKIIQLQGLTSGEILPTLASNDDFRRAGVERSFFLSNIQFRVKENAAGEVFITLTTKQVVREPFLNFLVEINWPGGRLLKEYTILLDPPVFDTGLAVDALVVEGSNQATELVTTTVIETAPTEETVSVATPVEPRDDTLAAGEYRVQRNDTLWEIAMKVPARQGYSPQQVMLAIQDLNSEAFLNNNINRVKAGSVLKLPDESQIALRSFQEAIDEVRAQNSGAAPNLRAPTSANSEAQLSATDTTGSALEGAGDEKNPDGYLELSADSNSGISGAGETSEDVQQLLGQLSIAEELNDQYARERDDLSEKVAELEAQIEIMERLLDVQNTDMAQVQQALEQSGEAQTEAAPEADASEQAPATETTTPEAAAATPTTPVKATPPAPIKQDFMWYVNEYTGTISNWVMASVTNMAIVGGGLLLILLIPFYLRSKRSGSDQVLSEMTESSNSFAEETDDISADLDEDLLSDVEDDSFEEVEEESEQIDAVMEAEMYMAYQKYDQAEEKLKEAFADYPGRADIGLKLMEVFAETGNASGFNDIESRISMTPAQQEEAEALRAKLPIDQLDSDSSNMLSADSNDDFDLDLSDTLTEGDDSSDLGFELDLGEDDSAEPMLTESSESEDLSFDLNLDSEETESEPLLDNSQAEAESEELSTDLDFSLDLGDLDVDLSSDEGDTLDFSLDEETTSTESDEAEPTSELDFSLDFSEEETSTDDSAFDLNLESEVDAPLELNEELVESDEADGLDLDLGEAEESVPELDMEDELPSLEIEETLSLDDAEDFSLNLDEETNTEVETPVSAGDDDFDIDFSEGETSDDAPNEDPLQQLADSLDSDADLDDDEFDFLSGSDEISTKLDLARAYIEMEDKDGARDILDEVVQEGNDEQKSQAEALIQQL</sequence>
<feature type="compositionally biased region" description="Acidic residues" evidence="2">
    <location>
        <begin position="745"/>
        <end position="756"/>
    </location>
</feature>
<dbReference type="InterPro" id="IPR038440">
    <property type="entry name" value="FimV_C_sf"/>
</dbReference>
<keyword evidence="5" id="KW-1185">Reference proteome</keyword>
<keyword evidence="1" id="KW-0175">Coiled coil</keyword>
<feature type="compositionally biased region" description="Acidic residues" evidence="2">
    <location>
        <begin position="658"/>
        <end position="678"/>
    </location>
</feature>
<feature type="region of interest" description="Disordered" evidence="2">
    <location>
        <begin position="624"/>
        <end position="756"/>
    </location>
</feature>
<dbReference type="EMBL" id="JBHRYN010000012">
    <property type="protein sequence ID" value="MFC3702308.1"/>
    <property type="molecule type" value="Genomic_DNA"/>
</dbReference>
<dbReference type="RefSeq" id="WP_290281379.1">
    <property type="nucleotide sequence ID" value="NZ_JAUFQI010000001.1"/>
</dbReference>
<dbReference type="InterPro" id="IPR020012">
    <property type="entry name" value="LysM_FimV"/>
</dbReference>